<dbReference type="Proteomes" id="UP000831963">
    <property type="component" value="Chromosome"/>
</dbReference>
<dbReference type="SUPFAM" id="SSF46955">
    <property type="entry name" value="Putative DNA-binding domain"/>
    <property type="match status" value="1"/>
</dbReference>
<dbReference type="PRINTS" id="PR00040">
    <property type="entry name" value="HTHMERR"/>
</dbReference>
<evidence type="ECO:0000256" key="1">
    <source>
        <dbReference type="ARBA" id="ARBA00022491"/>
    </source>
</evidence>
<dbReference type="EMBL" id="CP078077">
    <property type="protein sequence ID" value="UPL14555.1"/>
    <property type="molecule type" value="Genomic_DNA"/>
</dbReference>
<gene>
    <name evidence="7" type="ORF">KV396_08730</name>
</gene>
<feature type="compositionally biased region" description="Gly residues" evidence="5">
    <location>
        <begin position="79"/>
        <end position="93"/>
    </location>
</feature>
<keyword evidence="3" id="KW-0238">DNA-binding</keyword>
<dbReference type="PROSITE" id="PS50937">
    <property type="entry name" value="HTH_MERR_2"/>
    <property type="match status" value="1"/>
</dbReference>
<evidence type="ECO:0000313" key="8">
    <source>
        <dbReference type="Proteomes" id="UP000831963"/>
    </source>
</evidence>
<evidence type="ECO:0000256" key="4">
    <source>
        <dbReference type="ARBA" id="ARBA00023163"/>
    </source>
</evidence>
<dbReference type="CDD" id="cd01106">
    <property type="entry name" value="HTH_TipAL-Mta"/>
    <property type="match status" value="1"/>
</dbReference>
<evidence type="ECO:0000256" key="5">
    <source>
        <dbReference type="SAM" id="MobiDB-lite"/>
    </source>
</evidence>
<organism evidence="7 8">
    <name type="scientific">Microbacterium galbinum</name>
    <dbReference type="NCBI Taxonomy" id="2851646"/>
    <lineage>
        <taxon>Bacteria</taxon>
        <taxon>Bacillati</taxon>
        <taxon>Actinomycetota</taxon>
        <taxon>Actinomycetes</taxon>
        <taxon>Micrococcales</taxon>
        <taxon>Microbacteriaceae</taxon>
        <taxon>Microbacterium</taxon>
    </lineage>
</organism>
<keyword evidence="8" id="KW-1185">Reference proteome</keyword>
<dbReference type="SUPFAM" id="SSF89082">
    <property type="entry name" value="Antibiotic binding domain of TipA-like multidrug resistance regulators"/>
    <property type="match status" value="1"/>
</dbReference>
<evidence type="ECO:0000259" key="6">
    <source>
        <dbReference type="PROSITE" id="PS50937"/>
    </source>
</evidence>
<feature type="domain" description="HTH merR-type" evidence="6">
    <location>
        <begin position="5"/>
        <end position="74"/>
    </location>
</feature>
<name>A0ABY4ISC3_9MICO</name>
<protein>
    <submittedName>
        <fullName evidence="7">MerR family transcriptional regulator</fullName>
    </submittedName>
</protein>
<dbReference type="InterPro" id="IPR047057">
    <property type="entry name" value="MerR_fam"/>
</dbReference>
<proteinExistence type="predicted"/>
<dbReference type="InterPro" id="IPR036244">
    <property type="entry name" value="TipA-like_antibiotic-bd"/>
</dbReference>
<evidence type="ECO:0000313" key="7">
    <source>
        <dbReference type="EMBL" id="UPL14555.1"/>
    </source>
</evidence>
<sequence>MSSRDWSIQEIARLAGTTSRTLRHYDDIGLLAPTRIAANGYRHYDETALVRLQRILLLRELGLGLPQIAEVLGPSTGSGTQGAEGAGTQGAEGAGTKSAEASALETHLALLHEEQTRLARQIASVQSTIDALRGGEELMAENMFDGFDHTQYKDEVEQRWGAKAYADGDRWWRSMTDAERTDWKQRVADLGRDWIAAAESGIDPASEEAQALARRHVEWLTGVPGTPASAPDGDVKAYVLGLGEMYVADPRFGANYATSSGGTHGAEFVRDALRVYAEANL</sequence>
<dbReference type="Pfam" id="PF07739">
    <property type="entry name" value="TipAS"/>
    <property type="match status" value="1"/>
</dbReference>
<dbReference type="PANTHER" id="PTHR30204:SF69">
    <property type="entry name" value="MERR-FAMILY TRANSCRIPTIONAL REGULATOR"/>
    <property type="match status" value="1"/>
</dbReference>
<dbReference type="RefSeq" id="WP_247955459.1">
    <property type="nucleotide sequence ID" value="NZ_CP078077.1"/>
</dbReference>
<evidence type="ECO:0000256" key="2">
    <source>
        <dbReference type="ARBA" id="ARBA00023015"/>
    </source>
</evidence>
<reference evidence="7 8" key="1">
    <citation type="submission" date="2021-06" db="EMBL/GenBank/DDBJ databases">
        <title>Genome-based taxonomic framework of Microbacterium strains isolated from marine environment, the description of four new species and reclassification of four preexisting species.</title>
        <authorList>
            <person name="Lee S.D."/>
            <person name="Kim S.-M."/>
            <person name="Byeon Y.-S."/>
            <person name="Yang H.L."/>
            <person name="Kim I.S."/>
        </authorList>
    </citation>
    <scope>NUCLEOTIDE SEQUENCE [LARGE SCALE GENOMIC DNA]</scope>
    <source>
        <strain evidence="7 8">SSW1-36</strain>
    </source>
</reference>
<dbReference type="InterPro" id="IPR012925">
    <property type="entry name" value="TipAS_dom"/>
</dbReference>
<dbReference type="Pfam" id="PF13411">
    <property type="entry name" value="MerR_1"/>
    <property type="match status" value="1"/>
</dbReference>
<dbReference type="InterPro" id="IPR009061">
    <property type="entry name" value="DNA-bd_dom_put_sf"/>
</dbReference>
<evidence type="ECO:0000256" key="3">
    <source>
        <dbReference type="ARBA" id="ARBA00023125"/>
    </source>
</evidence>
<feature type="region of interest" description="Disordered" evidence="5">
    <location>
        <begin position="74"/>
        <end position="97"/>
    </location>
</feature>
<keyword evidence="2" id="KW-0805">Transcription regulation</keyword>
<dbReference type="Gene3D" id="1.10.490.50">
    <property type="entry name" value="Antibiotic binding domain of TipA-like multidrug resistance regulators"/>
    <property type="match status" value="1"/>
</dbReference>
<keyword evidence="1" id="KW-0678">Repressor</keyword>
<dbReference type="SMART" id="SM00422">
    <property type="entry name" value="HTH_MERR"/>
    <property type="match status" value="1"/>
</dbReference>
<accession>A0ABY4ISC3</accession>
<keyword evidence="4" id="KW-0804">Transcription</keyword>
<dbReference type="InterPro" id="IPR000551">
    <property type="entry name" value="MerR-type_HTH_dom"/>
</dbReference>
<dbReference type="PANTHER" id="PTHR30204">
    <property type="entry name" value="REDOX-CYCLING DRUG-SENSING TRANSCRIPTIONAL ACTIVATOR SOXR"/>
    <property type="match status" value="1"/>
</dbReference>
<dbReference type="Gene3D" id="1.10.1660.10">
    <property type="match status" value="1"/>
</dbReference>